<dbReference type="GO" id="GO:0005737">
    <property type="term" value="C:cytoplasm"/>
    <property type="evidence" value="ECO:0007669"/>
    <property type="project" value="UniProtKB-SubCell"/>
</dbReference>
<keyword evidence="5" id="KW-0119">Carbohydrate metabolism</keyword>
<dbReference type="SMART" id="SM00640">
    <property type="entry name" value="Glyco_32"/>
    <property type="match status" value="1"/>
</dbReference>
<evidence type="ECO:0000256" key="2">
    <source>
        <dbReference type="ARBA" id="ARBA00022801"/>
    </source>
</evidence>
<dbReference type="GO" id="GO:0005975">
    <property type="term" value="P:carbohydrate metabolic process"/>
    <property type="evidence" value="ECO:0007669"/>
    <property type="project" value="InterPro"/>
</dbReference>
<dbReference type="InterPro" id="IPR023296">
    <property type="entry name" value="Glyco_hydro_beta-prop_sf"/>
</dbReference>
<dbReference type="Proteomes" id="UP000190023">
    <property type="component" value="Unassembled WGS sequence"/>
</dbReference>
<accession>A0A1T0BC52</accession>
<comment type="similarity">
    <text evidence="1 4">Belongs to the glycosyl hydrolase 32 family.</text>
</comment>
<evidence type="ECO:0000313" key="8">
    <source>
        <dbReference type="EMBL" id="OOS07552.1"/>
    </source>
</evidence>
<dbReference type="Gene3D" id="2.60.120.560">
    <property type="entry name" value="Exo-inulinase, domain 1"/>
    <property type="match status" value="1"/>
</dbReference>
<proteinExistence type="inferred from homology"/>
<evidence type="ECO:0000256" key="1">
    <source>
        <dbReference type="ARBA" id="ARBA00009902"/>
    </source>
</evidence>
<dbReference type="PANTHER" id="PTHR43101:SF1">
    <property type="entry name" value="BETA-FRUCTOSIDASE"/>
    <property type="match status" value="1"/>
</dbReference>
<dbReference type="InterPro" id="IPR006232">
    <property type="entry name" value="Suc6P_hydrolase"/>
</dbReference>
<dbReference type="Pfam" id="PF00251">
    <property type="entry name" value="Glyco_hydro_32N"/>
    <property type="match status" value="1"/>
</dbReference>
<name>A0A1T0BC52_9PAST</name>
<dbReference type="EMBL" id="MUYB01000001">
    <property type="protein sequence ID" value="OOS07552.1"/>
    <property type="molecule type" value="Genomic_DNA"/>
</dbReference>
<dbReference type="PROSITE" id="PS00609">
    <property type="entry name" value="GLYCOSYL_HYDROL_F32"/>
    <property type="match status" value="1"/>
</dbReference>
<comment type="caution">
    <text evidence="8">The sequence shown here is derived from an EMBL/GenBank/DDBJ whole genome shotgun (WGS) entry which is preliminary data.</text>
</comment>
<dbReference type="SUPFAM" id="SSF49899">
    <property type="entry name" value="Concanavalin A-like lectins/glucanases"/>
    <property type="match status" value="1"/>
</dbReference>
<dbReference type="InterPro" id="IPR013148">
    <property type="entry name" value="Glyco_hydro_32_N"/>
</dbReference>
<dbReference type="InterPro" id="IPR013320">
    <property type="entry name" value="ConA-like_dom_sf"/>
</dbReference>
<dbReference type="PANTHER" id="PTHR43101">
    <property type="entry name" value="BETA-FRUCTOSIDASE"/>
    <property type="match status" value="1"/>
</dbReference>
<organism evidence="8 9">
    <name type="scientific">[Haemophilus] felis</name>
    <dbReference type="NCBI Taxonomy" id="123822"/>
    <lineage>
        <taxon>Bacteria</taxon>
        <taxon>Pseudomonadati</taxon>
        <taxon>Pseudomonadota</taxon>
        <taxon>Gammaproteobacteria</taxon>
        <taxon>Pasteurellales</taxon>
        <taxon>Pasteurellaceae</taxon>
    </lineage>
</organism>
<comment type="subcellular location">
    <subcellularLocation>
        <location evidence="5">Cytoplasm</location>
    </subcellularLocation>
</comment>
<dbReference type="InterPro" id="IPR013189">
    <property type="entry name" value="Glyco_hydro_32_C"/>
</dbReference>
<gene>
    <name evidence="8" type="ORF">B0188_00285</name>
</gene>
<dbReference type="AlphaFoldDB" id="A0A1T0BC52"/>
<keyword evidence="2 4" id="KW-0378">Hydrolase</keyword>
<dbReference type="GO" id="GO:0004564">
    <property type="term" value="F:beta-fructofuranosidase activity"/>
    <property type="evidence" value="ECO:0007669"/>
    <property type="project" value="UniProtKB-EC"/>
</dbReference>
<dbReference type="SUPFAM" id="SSF75005">
    <property type="entry name" value="Arabinanase/levansucrase/invertase"/>
    <property type="match status" value="1"/>
</dbReference>
<keyword evidence="3 4" id="KW-0326">Glycosidase</keyword>
<evidence type="ECO:0000256" key="4">
    <source>
        <dbReference type="RuleBase" id="RU362110"/>
    </source>
</evidence>
<dbReference type="Pfam" id="PF08244">
    <property type="entry name" value="Glyco_hydro_32C"/>
    <property type="match status" value="1"/>
</dbReference>
<evidence type="ECO:0000313" key="9">
    <source>
        <dbReference type="Proteomes" id="UP000190023"/>
    </source>
</evidence>
<comment type="pathway">
    <text evidence="5">Glycan biosynthesis; sucrose metabolism.</text>
</comment>
<sequence length="479" mass="56543">MHIFNQSKYKSLHAQQEGELAKIRQQVCQDTDYRPTYHISPETGLLNDPNGLIFDGEKYHLFYQWFPYGAMHGMKHWRHLMTKDFQHFCSGDTLIPDRLFESHGCYSGGAILWQDQIVAFYTGNTRNEENRRIPHQNIAIFDKSGELKQKRCLLACPPQGYTEHCRDPKPFLTHEGKIRFVLGAQRENLTGTALIYEMDNLQSDPVLLGELTLEQFNDQDIFMWECPDLFEFEEKYIFLWSPQGKKQQSRRFQNNYHSIYAVGQLTDTKFITEHIDELDQGFDFYAPQSIWQGQGIYFAWVGLPDMTYPTDQFQWHSILTMPRQLQFKQGKLFQQPIEAIYNQMNNYQQYQIENEQIIPNLDRSYLKFKPSNGSFQLECFSNLQGQKLIFSYEKGIFSLNRSLSEQTETMKKFGDIRYCEIEQLDCVEIFFDRSVVEIFLNQGERVMTSRFFIPQRENTLRISRPIVFSVAELTPISIR</sequence>
<comment type="function">
    <text evidence="5">Enables the bacterium to metabolize sucrose as a sole carbon source.</text>
</comment>
<feature type="domain" description="Glycosyl hydrolase family 32 C-terminal" evidence="7">
    <location>
        <begin position="366"/>
        <end position="458"/>
    </location>
</feature>
<dbReference type="InterPro" id="IPR001362">
    <property type="entry name" value="Glyco_hydro_32"/>
</dbReference>
<comment type="catalytic activity">
    <reaction evidence="4">
        <text>Hydrolysis of terminal non-reducing beta-D-fructofuranoside residues in beta-D-fructofuranosides.</text>
        <dbReference type="EC" id="3.2.1.26"/>
    </reaction>
</comment>
<keyword evidence="9" id="KW-1185">Reference proteome</keyword>
<dbReference type="EC" id="3.2.1.26" evidence="4"/>
<dbReference type="STRING" id="123822.B0188_00285"/>
<dbReference type="InterPro" id="IPR018053">
    <property type="entry name" value="Glyco_hydro_32_AS"/>
</dbReference>
<evidence type="ECO:0000256" key="3">
    <source>
        <dbReference type="ARBA" id="ARBA00023295"/>
    </source>
</evidence>
<dbReference type="InterPro" id="IPR051214">
    <property type="entry name" value="GH32_Enzymes"/>
</dbReference>
<reference evidence="8 9" key="1">
    <citation type="submission" date="2017-02" db="EMBL/GenBank/DDBJ databases">
        <title>Draft genome sequence of Haemophilus felis CCUG 31170 type strain.</title>
        <authorList>
            <person name="Engstrom-Jakobsson H."/>
            <person name="Salva-Serra F."/>
            <person name="Thorell K."/>
            <person name="Gonzales-Siles L."/>
            <person name="Karlsson R."/>
            <person name="Boulund F."/>
            <person name="Engstrand L."/>
            <person name="Kristiansson E."/>
            <person name="Moore E."/>
        </authorList>
    </citation>
    <scope>NUCLEOTIDE SEQUENCE [LARGE SCALE GENOMIC DNA]</scope>
    <source>
        <strain evidence="8 9">CCUG 31170</strain>
    </source>
</reference>
<dbReference type="CDD" id="cd18623">
    <property type="entry name" value="GH32_ScrB-like"/>
    <property type="match status" value="1"/>
</dbReference>
<evidence type="ECO:0000256" key="5">
    <source>
        <dbReference type="RuleBase" id="RU365015"/>
    </source>
</evidence>
<evidence type="ECO:0000259" key="6">
    <source>
        <dbReference type="Pfam" id="PF00251"/>
    </source>
</evidence>
<evidence type="ECO:0000259" key="7">
    <source>
        <dbReference type="Pfam" id="PF08244"/>
    </source>
</evidence>
<protein>
    <recommendedName>
        <fullName evidence="4">Sucrose-6-phosphate hydrolase</fullName>
        <ecNumber evidence="4">3.2.1.26</ecNumber>
    </recommendedName>
    <alternativeName>
        <fullName evidence="5">Invertase</fullName>
    </alternativeName>
</protein>
<dbReference type="Gene3D" id="2.115.10.20">
    <property type="entry name" value="Glycosyl hydrolase domain, family 43"/>
    <property type="match status" value="1"/>
</dbReference>
<dbReference type="NCBIfam" id="TIGR01322">
    <property type="entry name" value="scrB_fam"/>
    <property type="match status" value="1"/>
</dbReference>
<dbReference type="OrthoDB" id="9801455at2"/>
<keyword evidence="5" id="KW-0963">Cytoplasm</keyword>
<feature type="domain" description="Glycosyl hydrolase family 32 N-terminal" evidence="6">
    <location>
        <begin position="38"/>
        <end position="336"/>
    </location>
</feature>